<evidence type="ECO:0000313" key="2">
    <source>
        <dbReference type="Proteomes" id="UP000244336"/>
    </source>
</evidence>
<protein>
    <submittedName>
        <fullName evidence="1">Uncharacterized protein</fullName>
    </submittedName>
</protein>
<dbReference type="AlphaFoldDB" id="A0A2T7CH87"/>
<keyword evidence="2" id="KW-1185">Reference proteome</keyword>
<evidence type="ECO:0000313" key="1">
    <source>
        <dbReference type="EMBL" id="PUZ42709.1"/>
    </source>
</evidence>
<dbReference type="Gramene" id="PUZ42709">
    <property type="protein sequence ID" value="PUZ42709"/>
    <property type="gene ID" value="GQ55_9G603700"/>
</dbReference>
<proteinExistence type="predicted"/>
<dbReference type="Proteomes" id="UP000244336">
    <property type="component" value="Chromosome 9"/>
</dbReference>
<sequence>MLKLLMTAVAKILDRDTSNWNDLLSELATDINLGSYHKLRVTYWDKISRNYDEITFDQKLLHAIDMYWEIRRLSLQVCVIKTNDSEFIHDVGRQQSMLCVLQGGTDAPAKQISARTPLETASPIFKPQN</sequence>
<reference evidence="1 2" key="1">
    <citation type="submission" date="2018-04" db="EMBL/GenBank/DDBJ databases">
        <title>WGS assembly of Panicum hallii var. hallii HAL2.</title>
        <authorList>
            <person name="Lovell J."/>
            <person name="Jenkins J."/>
            <person name="Lowry D."/>
            <person name="Mamidi S."/>
            <person name="Sreedasyam A."/>
            <person name="Weng X."/>
            <person name="Barry K."/>
            <person name="Bonette J."/>
            <person name="Campitelli B."/>
            <person name="Daum C."/>
            <person name="Gordon S."/>
            <person name="Gould B."/>
            <person name="Lipzen A."/>
            <person name="MacQueen A."/>
            <person name="Palacio-Mejia J."/>
            <person name="Plott C."/>
            <person name="Shakirov E."/>
            <person name="Shu S."/>
            <person name="Yoshinaga Y."/>
            <person name="Zane M."/>
            <person name="Rokhsar D."/>
            <person name="Grimwood J."/>
            <person name="Schmutz J."/>
            <person name="Juenger T."/>
        </authorList>
    </citation>
    <scope>NUCLEOTIDE SEQUENCE [LARGE SCALE GENOMIC DNA]</scope>
    <source>
        <strain evidence="2">cv. HAL2</strain>
    </source>
</reference>
<dbReference type="OrthoDB" id="685527at2759"/>
<dbReference type="EMBL" id="CM009757">
    <property type="protein sequence ID" value="PUZ42709.1"/>
    <property type="molecule type" value="Genomic_DNA"/>
</dbReference>
<accession>A0A2T7CH87</accession>
<gene>
    <name evidence="1" type="ORF">GQ55_9G603700</name>
</gene>
<name>A0A2T7CH87_9POAL</name>
<organism evidence="1 2">
    <name type="scientific">Panicum hallii var. hallii</name>
    <dbReference type="NCBI Taxonomy" id="1504633"/>
    <lineage>
        <taxon>Eukaryota</taxon>
        <taxon>Viridiplantae</taxon>
        <taxon>Streptophyta</taxon>
        <taxon>Embryophyta</taxon>
        <taxon>Tracheophyta</taxon>
        <taxon>Spermatophyta</taxon>
        <taxon>Magnoliopsida</taxon>
        <taxon>Liliopsida</taxon>
        <taxon>Poales</taxon>
        <taxon>Poaceae</taxon>
        <taxon>PACMAD clade</taxon>
        <taxon>Panicoideae</taxon>
        <taxon>Panicodae</taxon>
        <taxon>Paniceae</taxon>
        <taxon>Panicinae</taxon>
        <taxon>Panicum</taxon>
        <taxon>Panicum sect. Panicum</taxon>
    </lineage>
</organism>